<evidence type="ECO:0000256" key="4">
    <source>
        <dbReference type="SAM" id="MobiDB-lite"/>
    </source>
</evidence>
<dbReference type="OrthoDB" id="17948at2759"/>
<dbReference type="GO" id="GO:0003723">
    <property type="term" value="F:RNA binding"/>
    <property type="evidence" value="ECO:0007669"/>
    <property type="project" value="TreeGrafter"/>
</dbReference>
<organism evidence="5 6">
    <name type="scientific">Gnomoniopsis smithogilvyi</name>
    <dbReference type="NCBI Taxonomy" id="1191159"/>
    <lineage>
        <taxon>Eukaryota</taxon>
        <taxon>Fungi</taxon>
        <taxon>Dikarya</taxon>
        <taxon>Ascomycota</taxon>
        <taxon>Pezizomycotina</taxon>
        <taxon>Sordariomycetes</taxon>
        <taxon>Sordariomycetidae</taxon>
        <taxon>Diaporthales</taxon>
        <taxon>Gnomoniaceae</taxon>
        <taxon>Gnomoniopsis</taxon>
    </lineage>
</organism>
<dbReference type="PANTHER" id="PTHR13031">
    <property type="entry name" value="RIBONUCLEASE P SUBUNIT P30"/>
    <property type="match status" value="1"/>
</dbReference>
<dbReference type="GO" id="GO:0005655">
    <property type="term" value="C:nucleolar ribonuclease P complex"/>
    <property type="evidence" value="ECO:0007669"/>
    <property type="project" value="TreeGrafter"/>
</dbReference>
<keyword evidence="3" id="KW-0819">tRNA processing</keyword>
<gene>
    <name evidence="5" type="primary">RPP1_2</name>
    <name evidence="5" type="ORF">N0V93_003307</name>
</gene>
<feature type="compositionally biased region" description="Low complexity" evidence="4">
    <location>
        <begin position="305"/>
        <end position="316"/>
    </location>
</feature>
<dbReference type="Proteomes" id="UP001140453">
    <property type="component" value="Unassembled WGS sequence"/>
</dbReference>
<dbReference type="InterPro" id="IPR002738">
    <property type="entry name" value="RNase_P_p30"/>
</dbReference>
<comment type="caution">
    <text evidence="5">The sequence shown here is derived from an EMBL/GenBank/DDBJ whole genome shotgun (WGS) entry which is preliminary data.</text>
</comment>
<keyword evidence="5" id="KW-0378">Hydrolase</keyword>
<feature type="region of interest" description="Disordered" evidence="4">
    <location>
        <begin position="266"/>
        <end position="366"/>
    </location>
</feature>
<evidence type="ECO:0000256" key="1">
    <source>
        <dbReference type="ARBA" id="ARBA00004123"/>
    </source>
</evidence>
<evidence type="ECO:0000313" key="6">
    <source>
        <dbReference type="Proteomes" id="UP001140453"/>
    </source>
</evidence>
<feature type="region of interest" description="Disordered" evidence="4">
    <location>
        <begin position="52"/>
        <end position="80"/>
    </location>
</feature>
<sequence length="366" mass="38867">MLYDLNIVWTPQTAPTDLERTLKFSKSLGYDVVALNHTFEAPIPAQVSNPIPQVGPVHTSFPQPHQASSPSTASGDNNRSSLPITLRRATVLISDPSINHRLPTLAAAYDLLAARPTTDKAFAAACTSMSDISLISLDLSVSHPFRFKPKPCMAAVHRGVLFEVCYSQLVANSDARARGTFIANMLELVRATKGRGIVLSSEARATAGGVGLRAPADVMNLFACWGLGNEKGTEALGVHPRAVVVNEGLKRRGYRGVVDIIQAEGRIPASQEKEDGDDGEKGKEDARKKKSSGGGTQQKPKNKVGQKQSSGQQDSGIANGKRKHDGGSDHGGGDQASLPVLSKRQAKKLKLAEQKATDGPVAANVK</sequence>
<feature type="compositionally biased region" description="Polar residues" evidence="4">
    <location>
        <begin position="60"/>
        <end position="80"/>
    </location>
</feature>
<dbReference type="Pfam" id="PF01876">
    <property type="entry name" value="RNase_P_p30"/>
    <property type="match status" value="1"/>
</dbReference>
<accession>A0A9W9CYH2</accession>
<proteinExistence type="inferred from homology"/>
<dbReference type="PANTHER" id="PTHR13031:SF0">
    <property type="entry name" value="RIBONUCLEASE P PROTEIN SUBUNIT P30"/>
    <property type="match status" value="1"/>
</dbReference>
<keyword evidence="6" id="KW-1185">Reference proteome</keyword>
<evidence type="ECO:0000313" key="5">
    <source>
        <dbReference type="EMBL" id="KAJ4394090.1"/>
    </source>
</evidence>
<dbReference type="SUPFAM" id="SSF89550">
    <property type="entry name" value="PHP domain-like"/>
    <property type="match status" value="1"/>
</dbReference>
<evidence type="ECO:0000256" key="2">
    <source>
        <dbReference type="ARBA" id="ARBA00007331"/>
    </source>
</evidence>
<reference evidence="5" key="1">
    <citation type="submission" date="2022-10" db="EMBL/GenBank/DDBJ databases">
        <title>Tapping the CABI collections for fungal endophytes: first genome assemblies for Collariella, Neodidymelliopsis, Ascochyta clinopodiicola, Didymella pomorum, Didymosphaeria variabile, Neocosmospora piperis and Neocucurbitaria cava.</title>
        <authorList>
            <person name="Hill R."/>
        </authorList>
    </citation>
    <scope>NUCLEOTIDE SEQUENCE</scope>
    <source>
        <strain evidence="5">IMI 355082</strain>
    </source>
</reference>
<name>A0A9W9CYH2_9PEZI</name>
<dbReference type="Gene3D" id="3.20.20.140">
    <property type="entry name" value="Metal-dependent hydrolases"/>
    <property type="match status" value="1"/>
</dbReference>
<dbReference type="AlphaFoldDB" id="A0A9W9CYH2"/>
<evidence type="ECO:0000256" key="3">
    <source>
        <dbReference type="ARBA" id="ARBA00022694"/>
    </source>
</evidence>
<dbReference type="EC" id="3.1.26.5" evidence="5"/>
<dbReference type="EMBL" id="JAPEVB010000002">
    <property type="protein sequence ID" value="KAJ4394090.1"/>
    <property type="molecule type" value="Genomic_DNA"/>
</dbReference>
<dbReference type="GO" id="GO:0004526">
    <property type="term" value="F:ribonuclease P activity"/>
    <property type="evidence" value="ECO:0007669"/>
    <property type="project" value="UniProtKB-EC"/>
</dbReference>
<dbReference type="InterPro" id="IPR016195">
    <property type="entry name" value="Pol/histidinol_Pase-like"/>
</dbReference>
<comment type="similarity">
    <text evidence="2">Belongs to the eukaryotic/archaeal RNase P protein component 3 family.</text>
</comment>
<protein>
    <submittedName>
        <fullName evidence="5">RNA-binding RNA processing protein rpp1</fullName>
        <ecNumber evidence="5">3.1.26.5</ecNumber>
    </submittedName>
</protein>
<dbReference type="GO" id="GO:0008033">
    <property type="term" value="P:tRNA processing"/>
    <property type="evidence" value="ECO:0007669"/>
    <property type="project" value="UniProtKB-KW"/>
</dbReference>
<comment type="subcellular location">
    <subcellularLocation>
        <location evidence="1">Nucleus</location>
    </subcellularLocation>
</comment>